<name>A0A7D9HVS7_PARCT</name>
<protein>
    <submittedName>
        <fullName evidence="2">Uncharacterized protein</fullName>
    </submittedName>
</protein>
<dbReference type="AlphaFoldDB" id="A0A7D9HVS7"/>
<accession>A0A7D9HVS7</accession>
<dbReference type="EMBL" id="CACRXK020001974">
    <property type="protein sequence ID" value="CAB3992079.1"/>
    <property type="molecule type" value="Genomic_DNA"/>
</dbReference>
<evidence type="ECO:0000313" key="3">
    <source>
        <dbReference type="Proteomes" id="UP001152795"/>
    </source>
</evidence>
<proteinExistence type="predicted"/>
<reference evidence="2" key="1">
    <citation type="submission" date="2020-04" db="EMBL/GenBank/DDBJ databases">
        <authorList>
            <person name="Alioto T."/>
            <person name="Alioto T."/>
            <person name="Gomez Garrido J."/>
        </authorList>
    </citation>
    <scope>NUCLEOTIDE SEQUENCE</scope>
    <source>
        <strain evidence="2">A484AB</strain>
    </source>
</reference>
<evidence type="ECO:0000256" key="1">
    <source>
        <dbReference type="SAM" id="MobiDB-lite"/>
    </source>
</evidence>
<keyword evidence="3" id="KW-1185">Reference proteome</keyword>
<sequence>MVSLKKKSFDLPTDGTTEYANYSSDSESDESPKFYRHRKLTAEKMKSKRYIKQGFLNMKQKTGSFQVS</sequence>
<organism evidence="2 3">
    <name type="scientific">Paramuricea clavata</name>
    <name type="common">Red gorgonian</name>
    <name type="synonym">Violescent sea-whip</name>
    <dbReference type="NCBI Taxonomy" id="317549"/>
    <lineage>
        <taxon>Eukaryota</taxon>
        <taxon>Metazoa</taxon>
        <taxon>Cnidaria</taxon>
        <taxon>Anthozoa</taxon>
        <taxon>Octocorallia</taxon>
        <taxon>Malacalcyonacea</taxon>
        <taxon>Plexauridae</taxon>
        <taxon>Paramuricea</taxon>
    </lineage>
</organism>
<gene>
    <name evidence="2" type="ORF">PACLA_8A067366</name>
</gene>
<feature type="compositionally biased region" description="Polar residues" evidence="1">
    <location>
        <begin position="14"/>
        <end position="25"/>
    </location>
</feature>
<evidence type="ECO:0000313" key="2">
    <source>
        <dbReference type="EMBL" id="CAB3992079.1"/>
    </source>
</evidence>
<dbReference type="Proteomes" id="UP001152795">
    <property type="component" value="Unassembled WGS sequence"/>
</dbReference>
<comment type="caution">
    <text evidence="2">The sequence shown here is derived from an EMBL/GenBank/DDBJ whole genome shotgun (WGS) entry which is preliminary data.</text>
</comment>
<feature type="region of interest" description="Disordered" evidence="1">
    <location>
        <begin position="1"/>
        <end position="37"/>
    </location>
</feature>